<reference evidence="2 3" key="1">
    <citation type="journal article" date="2018" name="PLoS Genet.">
        <title>Population sequencing reveals clonal diversity and ancestral inbreeding in the grapevine cultivar Chardonnay.</title>
        <authorList>
            <person name="Roach M.J."/>
            <person name="Johnson D.L."/>
            <person name="Bohlmann J."/>
            <person name="van Vuuren H.J."/>
            <person name="Jones S.J."/>
            <person name="Pretorius I.S."/>
            <person name="Schmidt S.A."/>
            <person name="Borneman A.R."/>
        </authorList>
    </citation>
    <scope>NUCLEOTIDE SEQUENCE [LARGE SCALE GENOMIC DNA]</scope>
    <source>
        <strain evidence="3">cv. Chardonnay</strain>
        <tissue evidence="2">Leaf</tissue>
    </source>
</reference>
<gene>
    <name evidence="2" type="ORF">CK203_061898</name>
</gene>
<proteinExistence type="predicted"/>
<keyword evidence="1" id="KW-0812">Transmembrane</keyword>
<comment type="caution">
    <text evidence="2">The sequence shown here is derived from an EMBL/GenBank/DDBJ whole genome shotgun (WGS) entry which is preliminary data.</text>
</comment>
<organism evidence="2 3">
    <name type="scientific">Vitis vinifera</name>
    <name type="common">Grape</name>
    <dbReference type="NCBI Taxonomy" id="29760"/>
    <lineage>
        <taxon>Eukaryota</taxon>
        <taxon>Viridiplantae</taxon>
        <taxon>Streptophyta</taxon>
        <taxon>Embryophyta</taxon>
        <taxon>Tracheophyta</taxon>
        <taxon>Spermatophyta</taxon>
        <taxon>Magnoliopsida</taxon>
        <taxon>eudicotyledons</taxon>
        <taxon>Gunneridae</taxon>
        <taxon>Pentapetalae</taxon>
        <taxon>rosids</taxon>
        <taxon>Vitales</taxon>
        <taxon>Vitaceae</taxon>
        <taxon>Viteae</taxon>
        <taxon>Vitis</taxon>
    </lineage>
</organism>
<sequence>MESCASNIRSLLGHGDSIGCGVGWGPGFGPEVIGYVELVVVLDLVLASLWLVLVLVFLQIALLKFLIMVHVPAFLCNCFILVPSSFIATRNGALEFTRMSGLLSMGNAAGDGLNTLYHTSLVCKEKPVAGSSSFKGRHTLNKGVDLCDSKSLMLHSRSILERIRTSGCSFFHGRRGMLMSPWNF</sequence>
<accession>A0A438GCM0</accession>
<feature type="transmembrane region" description="Helical" evidence="1">
    <location>
        <begin position="32"/>
        <end position="58"/>
    </location>
</feature>
<evidence type="ECO:0000313" key="2">
    <source>
        <dbReference type="EMBL" id="RVW69930.1"/>
    </source>
</evidence>
<dbReference type="PANTHER" id="PTHR36778">
    <property type="entry name" value="CADMIUM-INDUCED PROTEIN AS8"/>
    <property type="match status" value="1"/>
</dbReference>
<feature type="transmembrane region" description="Helical" evidence="1">
    <location>
        <begin position="65"/>
        <end position="88"/>
    </location>
</feature>
<dbReference type="InterPro" id="IPR037735">
    <property type="entry name" value="AS8-like"/>
</dbReference>
<dbReference type="PANTHER" id="PTHR36778:SF1">
    <property type="entry name" value="CADMIUM-INDUCED PROTEIN AS8"/>
    <property type="match status" value="1"/>
</dbReference>
<dbReference type="EMBL" id="QGNW01000478">
    <property type="protein sequence ID" value="RVW69930.1"/>
    <property type="molecule type" value="Genomic_DNA"/>
</dbReference>
<keyword evidence="1" id="KW-0472">Membrane</keyword>
<keyword evidence="1" id="KW-1133">Transmembrane helix</keyword>
<evidence type="ECO:0000256" key="1">
    <source>
        <dbReference type="SAM" id="Phobius"/>
    </source>
</evidence>
<dbReference type="Proteomes" id="UP000288805">
    <property type="component" value="Unassembled WGS sequence"/>
</dbReference>
<protein>
    <submittedName>
        <fullName evidence="2">Uncharacterized protein</fullName>
    </submittedName>
</protein>
<evidence type="ECO:0000313" key="3">
    <source>
        <dbReference type="Proteomes" id="UP000288805"/>
    </source>
</evidence>
<dbReference type="AlphaFoldDB" id="A0A438GCM0"/>
<name>A0A438GCM0_VITVI</name>